<reference evidence="8 9" key="1">
    <citation type="submission" date="2017-09" db="EMBL/GenBank/DDBJ databases">
        <title>The diverse metabolic capabilities of V. boronicumulans make it an excellent choice for continued studies on novel biodegradation.</title>
        <authorList>
            <person name="Sun S."/>
        </authorList>
    </citation>
    <scope>NUCLEOTIDE SEQUENCE [LARGE SCALE GENOMIC DNA]</scope>
    <source>
        <strain evidence="8 9">J1</strain>
    </source>
</reference>
<accession>A0A250DEP6</accession>
<protein>
    <recommendedName>
        <fullName evidence="2">protein-tyrosine-phosphatase</fullName>
        <ecNumber evidence="2">3.1.3.48</ecNumber>
    </recommendedName>
</protein>
<feature type="active site" description="Nucleophile" evidence="6">
    <location>
        <position position="8"/>
    </location>
</feature>
<gene>
    <name evidence="8" type="ORF">CKY39_06100</name>
</gene>
<evidence type="ECO:0000259" key="7">
    <source>
        <dbReference type="SMART" id="SM00226"/>
    </source>
</evidence>
<dbReference type="InterPro" id="IPR050438">
    <property type="entry name" value="LMW_PTPase"/>
</dbReference>
<dbReference type="InterPro" id="IPR036196">
    <property type="entry name" value="Ptyr_pPase_sf"/>
</dbReference>
<dbReference type="Gene3D" id="3.40.50.2300">
    <property type="match status" value="1"/>
</dbReference>
<dbReference type="CDD" id="cd16343">
    <property type="entry name" value="LMWPTP"/>
    <property type="match status" value="1"/>
</dbReference>
<dbReference type="AlphaFoldDB" id="A0A250DEP6"/>
<dbReference type="PRINTS" id="PR00719">
    <property type="entry name" value="LMWPTPASE"/>
</dbReference>
<keyword evidence="4" id="KW-0904">Protein phosphatase</keyword>
<dbReference type="Pfam" id="PF01451">
    <property type="entry name" value="LMWPc"/>
    <property type="match status" value="1"/>
</dbReference>
<evidence type="ECO:0000313" key="9">
    <source>
        <dbReference type="Proteomes" id="UP000217154"/>
    </source>
</evidence>
<dbReference type="PANTHER" id="PTHR11717">
    <property type="entry name" value="LOW MOLECULAR WEIGHT PROTEIN TYROSINE PHOSPHATASE"/>
    <property type="match status" value="1"/>
</dbReference>
<name>A0A250DEP6_9BURK</name>
<evidence type="ECO:0000256" key="4">
    <source>
        <dbReference type="ARBA" id="ARBA00022912"/>
    </source>
</evidence>
<comment type="similarity">
    <text evidence="1">Belongs to the low molecular weight phosphotyrosine protein phosphatase family.</text>
</comment>
<dbReference type="Proteomes" id="UP000217154">
    <property type="component" value="Chromosome"/>
</dbReference>
<dbReference type="InterPro" id="IPR023485">
    <property type="entry name" value="Ptyr_pPase"/>
</dbReference>
<evidence type="ECO:0000256" key="2">
    <source>
        <dbReference type="ARBA" id="ARBA00013064"/>
    </source>
</evidence>
<evidence type="ECO:0000256" key="6">
    <source>
        <dbReference type="PIRSR" id="PIRSR617867-1"/>
    </source>
</evidence>
<evidence type="ECO:0000256" key="1">
    <source>
        <dbReference type="ARBA" id="ARBA00011063"/>
    </source>
</evidence>
<dbReference type="EC" id="3.1.3.48" evidence="2"/>
<evidence type="ECO:0000313" key="8">
    <source>
        <dbReference type="EMBL" id="ATA52828.1"/>
    </source>
</evidence>
<dbReference type="KEGG" id="vbo:CKY39_06100"/>
<keyword evidence="3" id="KW-0378">Hydrolase</keyword>
<sequence length="144" mass="15606">MKSVLVVCIGNICRSPMGEALIAAALPQVQVTSAGTGALVGHPADPIARKLMAARGIDIEAHRARQLTGQMCQQADLILAMDEAQRIHIGQRHPLTRGKLFRLGEVARVDIPDPYRLGLPAFEYALQLIADGAHAWAERIRKLS</sequence>
<proteinExistence type="inferred from homology"/>
<dbReference type="EMBL" id="CP023284">
    <property type="protein sequence ID" value="ATA52828.1"/>
    <property type="molecule type" value="Genomic_DNA"/>
</dbReference>
<organism evidence="8 9">
    <name type="scientific">Variovorax boronicumulans</name>
    <dbReference type="NCBI Taxonomy" id="436515"/>
    <lineage>
        <taxon>Bacteria</taxon>
        <taxon>Pseudomonadati</taxon>
        <taxon>Pseudomonadota</taxon>
        <taxon>Betaproteobacteria</taxon>
        <taxon>Burkholderiales</taxon>
        <taxon>Comamonadaceae</taxon>
        <taxon>Variovorax</taxon>
    </lineage>
</organism>
<evidence type="ECO:0000256" key="3">
    <source>
        <dbReference type="ARBA" id="ARBA00022801"/>
    </source>
</evidence>
<feature type="active site" evidence="6">
    <location>
        <position position="14"/>
    </location>
</feature>
<dbReference type="SMART" id="SM00226">
    <property type="entry name" value="LMWPc"/>
    <property type="match status" value="1"/>
</dbReference>
<dbReference type="PANTHER" id="PTHR11717:SF31">
    <property type="entry name" value="LOW MOLECULAR WEIGHT PROTEIN-TYROSINE-PHOSPHATASE ETP-RELATED"/>
    <property type="match status" value="1"/>
</dbReference>
<dbReference type="RefSeq" id="WP_095743789.1">
    <property type="nucleotide sequence ID" value="NZ_CP023284.1"/>
</dbReference>
<dbReference type="SUPFAM" id="SSF52788">
    <property type="entry name" value="Phosphotyrosine protein phosphatases I"/>
    <property type="match status" value="1"/>
</dbReference>
<evidence type="ECO:0000256" key="5">
    <source>
        <dbReference type="ARBA" id="ARBA00051722"/>
    </source>
</evidence>
<comment type="catalytic activity">
    <reaction evidence="5">
        <text>O-phospho-L-tyrosyl-[protein] + H2O = L-tyrosyl-[protein] + phosphate</text>
        <dbReference type="Rhea" id="RHEA:10684"/>
        <dbReference type="Rhea" id="RHEA-COMP:10136"/>
        <dbReference type="Rhea" id="RHEA-COMP:20101"/>
        <dbReference type="ChEBI" id="CHEBI:15377"/>
        <dbReference type="ChEBI" id="CHEBI:43474"/>
        <dbReference type="ChEBI" id="CHEBI:46858"/>
        <dbReference type="ChEBI" id="CHEBI:61978"/>
        <dbReference type="EC" id="3.1.3.48"/>
    </reaction>
</comment>
<feature type="domain" description="Phosphotyrosine protein phosphatase I" evidence="7">
    <location>
        <begin position="2"/>
        <end position="139"/>
    </location>
</feature>
<feature type="active site" description="Proton donor" evidence="6">
    <location>
        <position position="113"/>
    </location>
</feature>
<dbReference type="GO" id="GO:0004725">
    <property type="term" value="F:protein tyrosine phosphatase activity"/>
    <property type="evidence" value="ECO:0007669"/>
    <property type="project" value="UniProtKB-EC"/>
</dbReference>
<dbReference type="InterPro" id="IPR017867">
    <property type="entry name" value="Tyr_phospatase_low_mol_wt"/>
</dbReference>